<gene>
    <name evidence="2" type="ORF">HINF_LOCUS59403</name>
    <name evidence="1" type="ORF">HINF_LOCUS62180</name>
</gene>
<keyword evidence="3" id="KW-1185">Reference proteome</keyword>
<evidence type="ECO:0000313" key="3">
    <source>
        <dbReference type="Proteomes" id="UP001642409"/>
    </source>
</evidence>
<comment type="caution">
    <text evidence="1">The sequence shown here is derived from an EMBL/GenBank/DDBJ whole genome shotgun (WGS) entry which is preliminary data.</text>
</comment>
<sequence>MVHGAIFGSNKATLYFQVDKRCIKTVDYKKQLIPNLVKKFKLINVIIHLHIQLKQLKQSLRHDASIEEKSKFQNISRIRFFLNPDSFSLVLFVLDTQCTCETLPYCKIQYKTWIIE</sequence>
<name>A0AA86RBS7_9EUKA</name>
<organism evidence="1">
    <name type="scientific">Hexamita inflata</name>
    <dbReference type="NCBI Taxonomy" id="28002"/>
    <lineage>
        <taxon>Eukaryota</taxon>
        <taxon>Metamonada</taxon>
        <taxon>Diplomonadida</taxon>
        <taxon>Hexamitidae</taxon>
        <taxon>Hexamitinae</taxon>
        <taxon>Hexamita</taxon>
    </lineage>
</organism>
<reference evidence="2 3" key="2">
    <citation type="submission" date="2024-07" db="EMBL/GenBank/DDBJ databases">
        <authorList>
            <person name="Akdeniz Z."/>
        </authorList>
    </citation>
    <scope>NUCLEOTIDE SEQUENCE [LARGE SCALE GENOMIC DNA]</scope>
</reference>
<dbReference type="EMBL" id="CAXDID020000340">
    <property type="protein sequence ID" value="CAL6079474.1"/>
    <property type="molecule type" value="Genomic_DNA"/>
</dbReference>
<proteinExistence type="predicted"/>
<dbReference type="EMBL" id="CATOUU010001149">
    <property type="protein sequence ID" value="CAI9974535.1"/>
    <property type="molecule type" value="Genomic_DNA"/>
</dbReference>
<protein>
    <submittedName>
        <fullName evidence="2">Hypothetical_protein</fullName>
    </submittedName>
</protein>
<dbReference type="AlphaFoldDB" id="A0AA86RBS7"/>
<accession>A0AA86RBS7</accession>
<dbReference type="Proteomes" id="UP001642409">
    <property type="component" value="Unassembled WGS sequence"/>
</dbReference>
<evidence type="ECO:0000313" key="2">
    <source>
        <dbReference type="EMBL" id="CAL6079474.1"/>
    </source>
</evidence>
<evidence type="ECO:0000313" key="1">
    <source>
        <dbReference type="EMBL" id="CAI9974535.1"/>
    </source>
</evidence>
<reference evidence="1" key="1">
    <citation type="submission" date="2023-06" db="EMBL/GenBank/DDBJ databases">
        <authorList>
            <person name="Kurt Z."/>
        </authorList>
    </citation>
    <scope>NUCLEOTIDE SEQUENCE</scope>
</reference>